<dbReference type="InterPro" id="IPR042252">
    <property type="entry name" value="MtfA_N"/>
</dbReference>
<dbReference type="Gene3D" id="1.10.472.150">
    <property type="entry name" value="Glucose-regulated metallo-peptidase M90, N-terminal domain"/>
    <property type="match status" value="1"/>
</dbReference>
<dbReference type="InterPro" id="IPR010384">
    <property type="entry name" value="MtfA_fam"/>
</dbReference>
<organism evidence="1 2">
    <name type="scientific">Massilia consociata</name>
    <dbReference type="NCBI Taxonomy" id="760117"/>
    <lineage>
        <taxon>Bacteria</taxon>
        <taxon>Pseudomonadati</taxon>
        <taxon>Pseudomonadota</taxon>
        <taxon>Betaproteobacteria</taxon>
        <taxon>Burkholderiales</taxon>
        <taxon>Oxalobacteraceae</taxon>
        <taxon>Telluria group</taxon>
        <taxon>Massilia</taxon>
    </lineage>
</organism>
<keyword evidence="2" id="KW-1185">Reference proteome</keyword>
<dbReference type="CDD" id="cd20169">
    <property type="entry name" value="Peptidase_M90_mtfA"/>
    <property type="match status" value="1"/>
</dbReference>
<accession>A0ABV6FGW0</accession>
<dbReference type="Gene3D" id="3.40.390.10">
    <property type="entry name" value="Collagenase (Catalytic Domain)"/>
    <property type="match status" value="1"/>
</dbReference>
<gene>
    <name evidence="1" type="ORF">ACFFJK_12120</name>
</gene>
<dbReference type="RefSeq" id="WP_379679431.1">
    <property type="nucleotide sequence ID" value="NZ_JBHLWP010000011.1"/>
</dbReference>
<name>A0ABV6FGW0_9BURK</name>
<dbReference type="Proteomes" id="UP001589773">
    <property type="component" value="Unassembled WGS sequence"/>
</dbReference>
<dbReference type="Pfam" id="PF06167">
    <property type="entry name" value="Peptidase_M90"/>
    <property type="match status" value="1"/>
</dbReference>
<dbReference type="InterPro" id="IPR024079">
    <property type="entry name" value="MetalloPept_cat_dom_sf"/>
</dbReference>
<reference evidence="1 2" key="1">
    <citation type="submission" date="2024-09" db="EMBL/GenBank/DDBJ databases">
        <authorList>
            <person name="Sun Q."/>
            <person name="Mori K."/>
        </authorList>
    </citation>
    <scope>NUCLEOTIDE SEQUENCE [LARGE SCALE GENOMIC DNA]</scope>
    <source>
        <strain evidence="1 2">CCM 7792</strain>
    </source>
</reference>
<comment type="caution">
    <text evidence="1">The sequence shown here is derived from an EMBL/GenBank/DDBJ whole genome shotgun (WGS) entry which is preliminary data.</text>
</comment>
<dbReference type="EMBL" id="JBHLWP010000011">
    <property type="protein sequence ID" value="MFC0252636.1"/>
    <property type="molecule type" value="Genomic_DNA"/>
</dbReference>
<protein>
    <submittedName>
        <fullName evidence="1">Zinc-dependent peptidase</fullName>
    </submittedName>
</protein>
<dbReference type="SUPFAM" id="SSF55486">
    <property type="entry name" value="Metalloproteases ('zincins'), catalytic domain"/>
    <property type="match status" value="1"/>
</dbReference>
<dbReference type="PANTHER" id="PTHR30164:SF2">
    <property type="entry name" value="PROTEIN MTFA"/>
    <property type="match status" value="1"/>
</dbReference>
<sequence>MEGIIAGLLAAGILAAWLLPKWRLRRAIARPLAPDLVAILERNVAQYAGMEAAARLRLQGLVQQFLHEKAFVGCAGLEITDEMRVTIAGQACLLVLGRAGDAVPASVYPGLHAVLVYPGAFLVPRKEIDAAGVVTEQRQDLLGESWGDGRVILSWDHVRRGGSAASAAHDAHDEPHHNVVLHEFAHQLDSESGETNGAPYLGSSERYRSWSEVLSRNYAELRRDAMWGQYGVLDHYGASNPAEFFAVATESFFEQPHALAARHPDLYEEFLKYYRLDPRAWMPEPAPPVDEPAGWQVVYGQWR</sequence>
<dbReference type="PANTHER" id="PTHR30164">
    <property type="entry name" value="MTFA PEPTIDASE"/>
    <property type="match status" value="1"/>
</dbReference>
<proteinExistence type="predicted"/>
<evidence type="ECO:0000313" key="1">
    <source>
        <dbReference type="EMBL" id="MFC0252636.1"/>
    </source>
</evidence>
<evidence type="ECO:0000313" key="2">
    <source>
        <dbReference type="Proteomes" id="UP001589773"/>
    </source>
</evidence>